<comment type="similarity">
    <text evidence="1">Belongs to the WD repeat WDR24 family.</text>
</comment>
<dbReference type="Pfam" id="PF00400">
    <property type="entry name" value="WD40"/>
    <property type="match status" value="4"/>
</dbReference>
<dbReference type="InterPro" id="IPR015943">
    <property type="entry name" value="WD40/YVTN_repeat-like_dom_sf"/>
</dbReference>
<dbReference type="PROSITE" id="PS50082">
    <property type="entry name" value="WD_REPEATS_2"/>
    <property type="match status" value="3"/>
</dbReference>
<dbReference type="SUPFAM" id="SSF50978">
    <property type="entry name" value="WD40 repeat-like"/>
    <property type="match status" value="1"/>
</dbReference>
<evidence type="ECO:0000256" key="9">
    <source>
        <dbReference type="SAM" id="MobiDB-lite"/>
    </source>
</evidence>
<dbReference type="PROSITE" id="PS50294">
    <property type="entry name" value="WD_REPEATS_REGION"/>
    <property type="match status" value="1"/>
</dbReference>
<dbReference type="Proteomes" id="UP001516400">
    <property type="component" value="Unassembled WGS sequence"/>
</dbReference>
<dbReference type="PROSITE" id="PS00678">
    <property type="entry name" value="WD_REPEATS_1"/>
    <property type="match status" value="3"/>
</dbReference>
<keyword evidence="3" id="KW-0479">Metal-binding</keyword>
<keyword evidence="11" id="KW-1185">Reference proteome</keyword>
<evidence type="ECO:0000256" key="8">
    <source>
        <dbReference type="PROSITE-ProRule" id="PRU00221"/>
    </source>
</evidence>
<evidence type="ECO:0000256" key="1">
    <source>
        <dbReference type="ARBA" id="ARBA00008134"/>
    </source>
</evidence>
<dbReference type="InterPro" id="IPR037590">
    <property type="entry name" value="WDR24"/>
</dbReference>
<feature type="repeat" description="WD" evidence="8">
    <location>
        <begin position="100"/>
        <end position="142"/>
    </location>
</feature>
<comment type="caution">
    <text evidence="10">The sequence shown here is derived from an EMBL/GenBank/DDBJ whole genome shotgun (WGS) entry which is preliminary data.</text>
</comment>
<dbReference type="PANTHER" id="PTHR46200:SF1">
    <property type="entry name" value="GATOR COMPLEX PROTEIN WDR24"/>
    <property type="match status" value="1"/>
</dbReference>
<evidence type="ECO:0000256" key="6">
    <source>
        <dbReference type="ARBA" id="ARBA00022833"/>
    </source>
</evidence>
<dbReference type="GO" id="GO:0008270">
    <property type="term" value="F:zinc ion binding"/>
    <property type="evidence" value="ECO:0007669"/>
    <property type="project" value="UniProtKB-KW"/>
</dbReference>
<evidence type="ECO:0000256" key="5">
    <source>
        <dbReference type="ARBA" id="ARBA00022771"/>
    </source>
</evidence>
<dbReference type="SMART" id="SM00320">
    <property type="entry name" value="WD40"/>
    <property type="match status" value="6"/>
</dbReference>
<proteinExistence type="inferred from homology"/>
<gene>
    <name evidence="10" type="ORF">HHI36_008201</name>
</gene>
<keyword evidence="5" id="KW-0863">Zinc-finger</keyword>
<evidence type="ECO:0000313" key="10">
    <source>
        <dbReference type="EMBL" id="KAL3269120.1"/>
    </source>
</evidence>
<keyword evidence="6" id="KW-0862">Zinc</keyword>
<dbReference type="CDD" id="cd16693">
    <property type="entry name" value="mRING-H2-C3H3C2_WDR24"/>
    <property type="match status" value="1"/>
</dbReference>
<dbReference type="Gene3D" id="2.130.10.10">
    <property type="entry name" value="YVTN repeat-like/Quinoprotein amine dehydrogenase"/>
    <property type="match status" value="1"/>
</dbReference>
<reference evidence="10 11" key="1">
    <citation type="journal article" date="2021" name="BMC Biol.">
        <title>Horizontally acquired antibacterial genes associated with adaptive radiation of ladybird beetles.</title>
        <authorList>
            <person name="Li H.S."/>
            <person name="Tang X.F."/>
            <person name="Huang Y.H."/>
            <person name="Xu Z.Y."/>
            <person name="Chen M.L."/>
            <person name="Du X.Y."/>
            <person name="Qiu B.Y."/>
            <person name="Chen P.T."/>
            <person name="Zhang W."/>
            <person name="Slipinski A."/>
            <person name="Escalona H.E."/>
            <person name="Waterhouse R.M."/>
            <person name="Zwick A."/>
            <person name="Pang H."/>
        </authorList>
    </citation>
    <scope>NUCLEOTIDE SEQUENCE [LARGE SCALE GENOMIC DNA]</scope>
    <source>
        <strain evidence="10">SYSU2018</strain>
    </source>
</reference>
<keyword evidence="4" id="KW-0677">Repeat</keyword>
<name>A0ABD2MSC0_9CUCU</name>
<protein>
    <recommendedName>
        <fullName evidence="7">GATOR2 complex protein WDR24</fullName>
    </recommendedName>
</protein>
<dbReference type="AlphaFoldDB" id="A0ABD2MSC0"/>
<keyword evidence="2 8" id="KW-0853">WD repeat</keyword>
<evidence type="ECO:0000256" key="7">
    <source>
        <dbReference type="ARBA" id="ARBA00040269"/>
    </source>
</evidence>
<evidence type="ECO:0000256" key="2">
    <source>
        <dbReference type="ARBA" id="ARBA00022574"/>
    </source>
</evidence>
<feature type="repeat" description="WD" evidence="8">
    <location>
        <begin position="143"/>
        <end position="185"/>
    </location>
</feature>
<feature type="region of interest" description="Disordered" evidence="9">
    <location>
        <begin position="465"/>
        <end position="487"/>
    </location>
</feature>
<accession>A0ABD2MSC0</accession>
<dbReference type="InterPro" id="IPR001680">
    <property type="entry name" value="WD40_rpt"/>
</dbReference>
<feature type="repeat" description="WD" evidence="8">
    <location>
        <begin position="187"/>
        <end position="228"/>
    </location>
</feature>
<sequence>MSTTFCSTQEGPVNALALNKDYTQVAVGGRNVFKIYLIEDDQFKEVYNLRASKHLGTSFSCNDVAWSSTDDNYLATAATNGHVCVWNLGKMGKAMQEQDYQEHKRTVNKVNFHTSEPNRLISGSQDGTMRYFDIRIPSAVAIFYSNTESVRDVQFSPHNPYNFASVSENGSVQLWDVRKTDRHQQQYTAHSGPIFACDWHPDVSWLATASRDKTIKVWDLTNKPTLEYTIHTIASIGHVKWRPQRKYHISSCALVIDSTINVWDVRRPYIPYAAFNEHKDIASGIAWKGDPESFLSTGRDCTLYHHSFSDADRPASRANSQAISLNNKGEILYAQKIIISNNIATKSAIGLIRKSSTSVPPDHFHQAASLLQNYLKNTQQNQESKTFLCFAKNYILSGRSLSEMCDHNAAVAIEYGKLPIATIWRIIKIMYGEEFLQNSEIHASRNRENSMTGLVTPLVGMDHLTSDQRSRDGDTPVAQFSDETENEDQVDHVAMYNNGFPTYLNYRTGLPKGDFSFGENELDMEFDGIGSDFRNGYRSYQPIHPTQQDWTLPSEAFPIRHEIMDRSPPADQFPNHNSPDIHEDPLPVVTSIHEPPQGLLTVRIFPSRAAWDPGNILVEALKHHASLGDIQTAVCILIVLGEQRKYLTDLDESIQEQWLLGYIELLTRYQLWNIVTQVIKLSWIPSVSHLSQQSTRINTNCSKCNKPLQRIGWLCDKCHSSEYALCSVCHQVVKGLYVWCQGCSHGGHLGHIQQWISKNNTCPTGCGHFCEYR</sequence>
<evidence type="ECO:0000256" key="4">
    <source>
        <dbReference type="ARBA" id="ARBA00022737"/>
    </source>
</evidence>
<dbReference type="PANTHER" id="PTHR46200">
    <property type="entry name" value="GATOR COMPLEX PROTEIN WDR24"/>
    <property type="match status" value="1"/>
</dbReference>
<organism evidence="10 11">
    <name type="scientific">Cryptolaemus montrouzieri</name>
    <dbReference type="NCBI Taxonomy" id="559131"/>
    <lineage>
        <taxon>Eukaryota</taxon>
        <taxon>Metazoa</taxon>
        <taxon>Ecdysozoa</taxon>
        <taxon>Arthropoda</taxon>
        <taxon>Hexapoda</taxon>
        <taxon>Insecta</taxon>
        <taxon>Pterygota</taxon>
        <taxon>Neoptera</taxon>
        <taxon>Endopterygota</taxon>
        <taxon>Coleoptera</taxon>
        <taxon>Polyphaga</taxon>
        <taxon>Cucujiformia</taxon>
        <taxon>Coccinelloidea</taxon>
        <taxon>Coccinellidae</taxon>
        <taxon>Scymninae</taxon>
        <taxon>Scymnini</taxon>
        <taxon>Cryptolaemus</taxon>
    </lineage>
</organism>
<dbReference type="InterPro" id="IPR019775">
    <property type="entry name" value="WD40_repeat_CS"/>
</dbReference>
<dbReference type="EMBL" id="JABFTP020000021">
    <property type="protein sequence ID" value="KAL3269120.1"/>
    <property type="molecule type" value="Genomic_DNA"/>
</dbReference>
<dbReference type="InterPro" id="IPR036322">
    <property type="entry name" value="WD40_repeat_dom_sf"/>
</dbReference>
<evidence type="ECO:0000313" key="11">
    <source>
        <dbReference type="Proteomes" id="UP001516400"/>
    </source>
</evidence>
<evidence type="ECO:0000256" key="3">
    <source>
        <dbReference type="ARBA" id="ARBA00022723"/>
    </source>
</evidence>
<feature type="compositionally biased region" description="Basic and acidic residues" evidence="9">
    <location>
        <begin position="465"/>
        <end position="474"/>
    </location>
</feature>